<dbReference type="AlphaFoldDB" id="A0A428RBF2"/>
<organism evidence="2 3">
    <name type="scientific">Fusarium floridanum</name>
    <dbReference type="NCBI Taxonomy" id="1325733"/>
    <lineage>
        <taxon>Eukaryota</taxon>
        <taxon>Fungi</taxon>
        <taxon>Dikarya</taxon>
        <taxon>Ascomycota</taxon>
        <taxon>Pezizomycotina</taxon>
        <taxon>Sordariomycetes</taxon>
        <taxon>Hypocreomycetidae</taxon>
        <taxon>Hypocreales</taxon>
        <taxon>Nectriaceae</taxon>
        <taxon>Fusarium</taxon>
        <taxon>Fusarium solani species complex</taxon>
    </lineage>
</organism>
<dbReference type="Gene3D" id="1.20.120.1020">
    <property type="entry name" value="Prion-inhibition and propagation, HeLo domain"/>
    <property type="match status" value="1"/>
</dbReference>
<feature type="compositionally biased region" description="Low complexity" evidence="1">
    <location>
        <begin position="122"/>
        <end position="131"/>
    </location>
</feature>
<sequence length="636" mass="70500">MAFEPISGTIGAVAFADQMFARCVWVYKKYKLSQDFGSDYVEYQTKYHCEIFRFDQIISHPHSGLAESALDTGQRHLREPLRSRLQIWMADLNKCGKLVAKYEEKLEPNSDGAEDDTVEEASTQTTPTTRVPSPPVSPTTHPAAISAIMLSTRAAVAPGMPLLPVGSRDYRRHSEPAQPPITPTEQNTPNANKQQPVREQGFPVDVPHTPFDTAAAREEVAGRAAKVQDRTKLKQLVGWVAESRSDIITLLDKLEKHAQFFDSVIQLDQSKQTILRYQREDELRTKVDNCRDIGDRLRMLLQSLRGLTGSNQAAFQLMLHNDPVFMQSRFRQDLGLSSLQLGGAAFYARLLPSTEHFEDGGAPARYLLFGVHQTSAQPSPTLGATVTTELSSIGQFLDNAAVETAEEPSRVRELGNIKLLSPTNGLISVFSDSTIHGDEKTLAASLIDESEKKFFQEPSQALFRTQLALVLAYSLIYVQRADGLKDLDAKELRYYATSPDNGQTADLTDSRINPFAPLRMVGLPTTMGSSHAILTCAARGDNDETMSMIRSLGILLYEIGSWSISEGNTIREKVNFVKSNKAAVAGTMSWNYHDAIDLCLRARNEAMGNLEDWLVRNVVGPLEQARKNIEGLQLIT</sequence>
<evidence type="ECO:0000256" key="1">
    <source>
        <dbReference type="SAM" id="MobiDB-lite"/>
    </source>
</evidence>
<feature type="region of interest" description="Disordered" evidence="1">
    <location>
        <begin position="107"/>
        <end position="140"/>
    </location>
</feature>
<dbReference type="Proteomes" id="UP000287972">
    <property type="component" value="Unassembled WGS sequence"/>
</dbReference>
<evidence type="ECO:0000313" key="2">
    <source>
        <dbReference type="EMBL" id="RSL74860.1"/>
    </source>
</evidence>
<dbReference type="InterPro" id="IPR038305">
    <property type="entry name" value="HeLo_sf"/>
</dbReference>
<name>A0A428RBF2_9HYPO</name>
<evidence type="ECO:0000313" key="3">
    <source>
        <dbReference type="Proteomes" id="UP000287972"/>
    </source>
</evidence>
<gene>
    <name evidence="2" type="ORF">CEP51_011404</name>
</gene>
<dbReference type="EMBL" id="NKCL01000386">
    <property type="protein sequence ID" value="RSL74860.1"/>
    <property type="molecule type" value="Genomic_DNA"/>
</dbReference>
<protein>
    <recommendedName>
        <fullName evidence="4">Prion-inhibition and propagation HeLo domain-containing protein</fullName>
    </recommendedName>
</protein>
<reference evidence="2 3" key="1">
    <citation type="submission" date="2017-06" db="EMBL/GenBank/DDBJ databases">
        <title>Comparative genomic analysis of Ambrosia Fusariam Clade fungi.</title>
        <authorList>
            <person name="Stajich J.E."/>
            <person name="Carrillo J."/>
            <person name="Kijimoto T."/>
            <person name="Eskalen A."/>
            <person name="O'Donnell K."/>
            <person name="Kasson M."/>
        </authorList>
    </citation>
    <scope>NUCLEOTIDE SEQUENCE [LARGE SCALE GENOMIC DNA]</scope>
    <source>
        <strain evidence="2 3">NRRL62606</strain>
    </source>
</reference>
<proteinExistence type="predicted"/>
<feature type="region of interest" description="Disordered" evidence="1">
    <location>
        <begin position="166"/>
        <end position="209"/>
    </location>
</feature>
<feature type="compositionally biased region" description="Polar residues" evidence="1">
    <location>
        <begin position="183"/>
        <end position="197"/>
    </location>
</feature>
<comment type="caution">
    <text evidence="2">The sequence shown here is derived from an EMBL/GenBank/DDBJ whole genome shotgun (WGS) entry which is preliminary data.</text>
</comment>
<accession>A0A428RBF2</accession>
<evidence type="ECO:0008006" key="4">
    <source>
        <dbReference type="Google" id="ProtNLM"/>
    </source>
</evidence>
<keyword evidence="3" id="KW-1185">Reference proteome</keyword>